<evidence type="ECO:0000313" key="2">
    <source>
        <dbReference type="EMBL" id="KRT83243.1"/>
    </source>
</evidence>
<protein>
    <recommendedName>
        <fullName evidence="4">Osteopetrosis-associated transmembrane protein 1</fullName>
    </recommendedName>
</protein>
<proteinExistence type="predicted"/>
<dbReference type="EMBL" id="LJIG01009356">
    <property type="protein sequence ID" value="KRT83243.1"/>
    <property type="molecule type" value="Genomic_DNA"/>
</dbReference>
<dbReference type="OrthoDB" id="8021850at2759"/>
<dbReference type="AlphaFoldDB" id="A0A0T6B7N6"/>
<dbReference type="PANTHER" id="PTHR15644">
    <property type="entry name" value="OSTEOPETROSIS ASSOCIATED TRANSMEMBRANE PROTEIN 1"/>
    <property type="match status" value="1"/>
</dbReference>
<keyword evidence="1" id="KW-0732">Signal</keyword>
<dbReference type="Proteomes" id="UP000051574">
    <property type="component" value="Unassembled WGS sequence"/>
</dbReference>
<dbReference type="Pfam" id="PF09777">
    <property type="entry name" value="OSTMP1"/>
    <property type="match status" value="1"/>
</dbReference>
<dbReference type="PANTHER" id="PTHR15644:SF2">
    <property type="entry name" value="OSTEOPETROSIS-ASSOCIATED TRANSMEMBRANE PROTEIN 1"/>
    <property type="match status" value="1"/>
</dbReference>
<feature type="non-terminal residue" evidence="2">
    <location>
        <position position="207"/>
    </location>
</feature>
<comment type="caution">
    <text evidence="2">The sequence shown here is derived from an EMBL/GenBank/DDBJ whole genome shotgun (WGS) entry which is preliminary data.</text>
</comment>
<keyword evidence="3" id="KW-1185">Reference proteome</keyword>
<feature type="signal peptide" evidence="1">
    <location>
        <begin position="1"/>
        <end position="18"/>
    </location>
</feature>
<sequence>MYLLTSSVILINLIVCYALDNQTSPDKCVVLKDNFGLVVSNFTYCAINNSHPIRFCQECVLNYIDVLSSFNNLSHSIDVNGTACYDPNTAFDRLEIIGTMYENAQHLWSRAKCNECFVVNNGTITPEPANITIQFYKLYKNVVSCIDRKSTQNDTGICRTCLDLYMELSDYYNSVSDINEEIANCMDIVDLMNGTRTFWSDKCCKYR</sequence>
<gene>
    <name evidence="2" type="ORF">AMK59_3808</name>
</gene>
<dbReference type="InterPro" id="IPR019172">
    <property type="entry name" value="Osteopetrosis-assoc_TM_1"/>
</dbReference>
<accession>A0A0T6B7N6</accession>
<feature type="chain" id="PRO_5006668439" description="Osteopetrosis-associated transmembrane protein 1" evidence="1">
    <location>
        <begin position="19"/>
        <end position="207"/>
    </location>
</feature>
<evidence type="ECO:0000313" key="3">
    <source>
        <dbReference type="Proteomes" id="UP000051574"/>
    </source>
</evidence>
<evidence type="ECO:0008006" key="4">
    <source>
        <dbReference type="Google" id="ProtNLM"/>
    </source>
</evidence>
<dbReference type="GO" id="GO:0005829">
    <property type="term" value="C:cytosol"/>
    <property type="evidence" value="ECO:0007669"/>
    <property type="project" value="TreeGrafter"/>
</dbReference>
<name>A0A0T6B7N6_9SCAR</name>
<evidence type="ECO:0000256" key="1">
    <source>
        <dbReference type="SAM" id="SignalP"/>
    </source>
</evidence>
<organism evidence="2 3">
    <name type="scientific">Oryctes borbonicus</name>
    <dbReference type="NCBI Taxonomy" id="1629725"/>
    <lineage>
        <taxon>Eukaryota</taxon>
        <taxon>Metazoa</taxon>
        <taxon>Ecdysozoa</taxon>
        <taxon>Arthropoda</taxon>
        <taxon>Hexapoda</taxon>
        <taxon>Insecta</taxon>
        <taxon>Pterygota</taxon>
        <taxon>Neoptera</taxon>
        <taxon>Endopterygota</taxon>
        <taxon>Coleoptera</taxon>
        <taxon>Polyphaga</taxon>
        <taxon>Scarabaeiformia</taxon>
        <taxon>Scarabaeidae</taxon>
        <taxon>Dynastinae</taxon>
        <taxon>Oryctes</taxon>
    </lineage>
</organism>
<reference evidence="2 3" key="1">
    <citation type="submission" date="2015-09" db="EMBL/GenBank/DDBJ databases">
        <title>Draft genome of the scarab beetle Oryctes borbonicus.</title>
        <authorList>
            <person name="Meyer J.M."/>
            <person name="Markov G.V."/>
            <person name="Baskaran P."/>
            <person name="Herrmann M."/>
            <person name="Sommer R.J."/>
            <person name="Roedelsperger C."/>
        </authorList>
    </citation>
    <scope>NUCLEOTIDE SEQUENCE [LARGE SCALE GENOMIC DNA]</scope>
    <source>
        <strain evidence="2">OB123</strain>
        <tissue evidence="2">Whole animal</tissue>
    </source>
</reference>